<sequence length="88" mass="9975">MQFDCYHCHIVEGDLAVTLKRDMPRIGHIQIAGAPERHESDIGELNYPYLFDLIDALGHEGWTGCEYRPCAGTSAGLSWVKPYLRRNV</sequence>
<protein>
    <recommendedName>
        <fullName evidence="2">Xylose isomerase-like TIM barrel domain-containing protein</fullName>
    </recommendedName>
</protein>
<gene>
    <name evidence="3" type="ORF">PTKU64_85420</name>
</gene>
<dbReference type="Gene3D" id="3.20.20.150">
    <property type="entry name" value="Divalent-metal-dependent TIM barrel enzymes"/>
    <property type="match status" value="1"/>
</dbReference>
<evidence type="ECO:0000313" key="3">
    <source>
        <dbReference type="EMBL" id="BCZ84867.1"/>
    </source>
</evidence>
<name>A0ABN6JY98_9BURK</name>
<evidence type="ECO:0000259" key="2">
    <source>
        <dbReference type="Pfam" id="PF01261"/>
    </source>
</evidence>
<proteinExistence type="predicted"/>
<accession>A0ABN6JY98</accession>
<reference evidence="3 4" key="1">
    <citation type="journal article" date="2022" name="Front. Microbiol.">
        <title>Identification and characterization of a novel class of self-sufficient cytochrome P450 hydroxylase involved in cyclohexanecarboxylate degradation in Paraburkholderia terrae strain KU-64.</title>
        <authorList>
            <person name="Yamamoto T."/>
            <person name="Hasegawa Y."/>
            <person name="Iwaki H."/>
        </authorList>
    </citation>
    <scope>NUCLEOTIDE SEQUENCE [LARGE SCALE GENOMIC DNA]</scope>
    <source>
        <strain evidence="3 4">KU-64</strain>
    </source>
</reference>
<keyword evidence="1" id="KW-0413">Isomerase</keyword>
<dbReference type="PANTHER" id="PTHR43489:SF13">
    <property type="entry name" value="HYDROXYPYRUVATE ISOMERASE"/>
    <property type="match status" value="1"/>
</dbReference>
<dbReference type="PANTHER" id="PTHR43489">
    <property type="entry name" value="ISOMERASE"/>
    <property type="match status" value="1"/>
</dbReference>
<dbReference type="InterPro" id="IPR013022">
    <property type="entry name" value="Xyl_isomerase-like_TIM-brl"/>
</dbReference>
<dbReference type="InterPro" id="IPR036237">
    <property type="entry name" value="Xyl_isomerase-like_sf"/>
</dbReference>
<dbReference type="Pfam" id="PF01261">
    <property type="entry name" value="AP_endonuc_2"/>
    <property type="match status" value="1"/>
</dbReference>
<keyword evidence="4" id="KW-1185">Reference proteome</keyword>
<evidence type="ECO:0000256" key="1">
    <source>
        <dbReference type="ARBA" id="ARBA00023235"/>
    </source>
</evidence>
<dbReference type="InterPro" id="IPR050417">
    <property type="entry name" value="Sugar_Epim/Isomerase"/>
</dbReference>
<evidence type="ECO:0000313" key="4">
    <source>
        <dbReference type="Proteomes" id="UP001319874"/>
    </source>
</evidence>
<dbReference type="EMBL" id="AP024958">
    <property type="protein sequence ID" value="BCZ84867.1"/>
    <property type="molecule type" value="Genomic_DNA"/>
</dbReference>
<dbReference type="Proteomes" id="UP001319874">
    <property type="component" value="Chromosome 4"/>
</dbReference>
<organism evidence="3 4">
    <name type="scientific">Paraburkholderia terrae</name>
    <dbReference type="NCBI Taxonomy" id="311230"/>
    <lineage>
        <taxon>Bacteria</taxon>
        <taxon>Pseudomonadati</taxon>
        <taxon>Pseudomonadota</taxon>
        <taxon>Betaproteobacteria</taxon>
        <taxon>Burkholderiales</taxon>
        <taxon>Burkholderiaceae</taxon>
        <taxon>Paraburkholderia</taxon>
    </lineage>
</organism>
<dbReference type="SUPFAM" id="SSF51658">
    <property type="entry name" value="Xylose isomerase-like"/>
    <property type="match status" value="1"/>
</dbReference>
<feature type="domain" description="Xylose isomerase-like TIM barrel" evidence="2">
    <location>
        <begin position="2"/>
        <end position="82"/>
    </location>
</feature>